<evidence type="ECO:0000313" key="5">
    <source>
        <dbReference type="Proteomes" id="UP000245217"/>
    </source>
</evidence>
<evidence type="ECO:0000259" key="1">
    <source>
        <dbReference type="Pfam" id="PF17775"/>
    </source>
</evidence>
<evidence type="ECO:0000313" key="2">
    <source>
        <dbReference type="EMBL" id="PWD87834.1"/>
    </source>
</evidence>
<comment type="caution">
    <text evidence="2">The sequence shown here is derived from an EMBL/GenBank/DDBJ whole genome shotgun (WGS) entry which is preliminary data.</text>
</comment>
<keyword evidence="5" id="KW-1185">Reference proteome</keyword>
<dbReference type="SUPFAM" id="SSF54427">
    <property type="entry name" value="NTF2-like"/>
    <property type="match status" value="1"/>
</dbReference>
<dbReference type="InterPro" id="IPR048469">
    <property type="entry name" value="YchJ-like_M"/>
</dbReference>
<sequence length="146" mass="16917">MVGSDIVTREKINSKRIKKGRAPSCPCQSGEAYAQCCEPLHLGEHPRNGEAVMRSRYSAFVLGLEVYLLSSWHEETRPESLTLSPEQQWFYLKIIEATQGEHCDEYYVTFEARYRENHQVYKMCEKSHFIKDSSGILKYIDGQFIS</sequence>
<proteinExistence type="predicted"/>
<reference evidence="2" key="1">
    <citation type="journal article" date="2018" name="Genome Announc.">
        <title>Ignatzschineria cameli sp. nov., isolated from necrotic foot tissue of dromedaries (Camelus dromedarius) and associated maggots (Wohlfahrtia species) in Dubai.</title>
        <authorList>
            <person name="Tsang C.C."/>
            <person name="Tang J.Y."/>
            <person name="Fong J.Y."/>
            <person name="Kinne J."/>
            <person name="Lee H.H."/>
            <person name="Joseph M."/>
            <person name="Jose S."/>
            <person name="Schuster R.K."/>
            <person name="Tang Y."/>
            <person name="Sivakumar S."/>
            <person name="Chen J.H."/>
            <person name="Teng J.L."/>
            <person name="Lau S.K."/>
            <person name="Wernery U."/>
            <person name="Woo P.C."/>
        </authorList>
    </citation>
    <scope>NUCLEOTIDE SEQUENCE</scope>
    <source>
        <strain evidence="2">UAE-HKU57</strain>
        <strain evidence="3">UAE-HKU58</strain>
    </source>
</reference>
<accession>A0A2U2ASW8</accession>
<dbReference type="InterPro" id="IPR032710">
    <property type="entry name" value="NTF2-like_dom_sf"/>
</dbReference>
<dbReference type="Proteomes" id="UP000245217">
    <property type="component" value="Unassembled WGS sequence"/>
</dbReference>
<organism evidence="2 4">
    <name type="scientific">Ignatzschineria cameli</name>
    <dbReference type="NCBI Taxonomy" id="2182793"/>
    <lineage>
        <taxon>Bacteria</taxon>
        <taxon>Pseudomonadati</taxon>
        <taxon>Pseudomonadota</taxon>
        <taxon>Gammaproteobacteria</taxon>
        <taxon>Cardiobacteriales</taxon>
        <taxon>Ignatzschineriaceae</taxon>
        <taxon>Ignatzschineria</taxon>
    </lineage>
</organism>
<dbReference type="Proteomes" id="UP000245059">
    <property type="component" value="Unassembled WGS sequence"/>
</dbReference>
<dbReference type="AlphaFoldDB" id="A0A2U2ASW8"/>
<dbReference type="EMBL" id="QEWW01000001">
    <property type="protein sequence ID" value="PWD87834.1"/>
    <property type="molecule type" value="Genomic_DNA"/>
</dbReference>
<protein>
    <recommendedName>
        <fullName evidence="1">YchJ-like middle NTF2-like domain-containing protein</fullName>
    </recommendedName>
</protein>
<gene>
    <name evidence="2" type="ORF">DC077_00680</name>
    <name evidence="3" type="ORF">DC078_04475</name>
</gene>
<reference evidence="4 5" key="2">
    <citation type="submission" date="2018-05" db="EMBL/GenBank/DDBJ databases">
        <title>Ignatzschineria dubaiensis sp. nov., isolated from necrotic foot tissues of dromedaries (Camelus dromedarius) and associated maggots in Dubai, United Arab Emirates.</title>
        <authorList>
            <person name="Tsang C.C."/>
            <person name="Tang J.Y.M."/>
            <person name="Fong J.Y.H."/>
            <person name="Kinne J."/>
            <person name="Lee H.H."/>
            <person name="Joseph M."/>
            <person name="Jose S."/>
            <person name="Schuster R.K."/>
            <person name="Tang Y."/>
            <person name="Sivakumar S."/>
            <person name="Chen J.H.K."/>
            <person name="Teng J.L.L."/>
            <person name="Lau S.K.P."/>
            <person name="Wernery U."/>
            <person name="Woo P.C.Y."/>
        </authorList>
    </citation>
    <scope>NUCLEOTIDE SEQUENCE [LARGE SCALE GENOMIC DNA]</scope>
    <source>
        <strain evidence="4">UAE-HKU57</strain>
        <strain evidence="5">UAE-HKU58</strain>
    </source>
</reference>
<dbReference type="Pfam" id="PF02810">
    <property type="entry name" value="SEC-C"/>
    <property type="match status" value="1"/>
</dbReference>
<name>A0A2U2ASW8_9GAMM</name>
<dbReference type="InterPro" id="IPR004027">
    <property type="entry name" value="SEC_C_motif"/>
</dbReference>
<evidence type="ECO:0000313" key="4">
    <source>
        <dbReference type="Proteomes" id="UP000245059"/>
    </source>
</evidence>
<evidence type="ECO:0000313" key="3">
    <source>
        <dbReference type="EMBL" id="PWD93080.1"/>
    </source>
</evidence>
<dbReference type="EMBL" id="QEWV01000003">
    <property type="protein sequence ID" value="PWD93080.1"/>
    <property type="molecule type" value="Genomic_DNA"/>
</dbReference>
<dbReference type="Gene3D" id="3.10.450.50">
    <property type="match status" value="1"/>
</dbReference>
<dbReference type="Pfam" id="PF17775">
    <property type="entry name" value="YchJ_M-like"/>
    <property type="match status" value="1"/>
</dbReference>
<feature type="domain" description="YchJ-like middle NTF2-like" evidence="1">
    <location>
        <begin position="50"/>
        <end position="142"/>
    </location>
</feature>